<organism evidence="1">
    <name type="scientific">Anguilla anguilla</name>
    <name type="common">European freshwater eel</name>
    <name type="synonym">Muraena anguilla</name>
    <dbReference type="NCBI Taxonomy" id="7936"/>
    <lineage>
        <taxon>Eukaryota</taxon>
        <taxon>Metazoa</taxon>
        <taxon>Chordata</taxon>
        <taxon>Craniata</taxon>
        <taxon>Vertebrata</taxon>
        <taxon>Euteleostomi</taxon>
        <taxon>Actinopterygii</taxon>
        <taxon>Neopterygii</taxon>
        <taxon>Teleostei</taxon>
        <taxon>Anguilliformes</taxon>
        <taxon>Anguillidae</taxon>
        <taxon>Anguilla</taxon>
    </lineage>
</organism>
<name>A0A0E9U8F1_ANGAN</name>
<evidence type="ECO:0000313" key="1">
    <source>
        <dbReference type="EMBL" id="JAH61435.1"/>
    </source>
</evidence>
<dbReference type="EMBL" id="GBXM01047142">
    <property type="protein sequence ID" value="JAH61435.1"/>
    <property type="molecule type" value="Transcribed_RNA"/>
</dbReference>
<reference evidence="1" key="1">
    <citation type="submission" date="2014-11" db="EMBL/GenBank/DDBJ databases">
        <authorList>
            <person name="Amaro Gonzalez C."/>
        </authorList>
    </citation>
    <scope>NUCLEOTIDE SEQUENCE</scope>
</reference>
<reference evidence="1" key="2">
    <citation type="journal article" date="2015" name="Fish Shellfish Immunol.">
        <title>Early steps in the European eel (Anguilla anguilla)-Vibrio vulnificus interaction in the gills: Role of the RtxA13 toxin.</title>
        <authorList>
            <person name="Callol A."/>
            <person name="Pajuelo D."/>
            <person name="Ebbesson L."/>
            <person name="Teles M."/>
            <person name="MacKenzie S."/>
            <person name="Amaro C."/>
        </authorList>
    </citation>
    <scope>NUCLEOTIDE SEQUENCE</scope>
</reference>
<accession>A0A0E9U8F1</accession>
<sequence>MICIFCVKHAFVSYISKIHSYTSKIHSLRIYQDKTHY</sequence>
<dbReference type="AlphaFoldDB" id="A0A0E9U8F1"/>
<protein>
    <submittedName>
        <fullName evidence="1">Uncharacterized protein</fullName>
    </submittedName>
</protein>
<proteinExistence type="predicted"/>